<sequence>MRIFKWDSKFSPTKEFPIAPVWIRIEGLPLYLFEDNSLCSISNAIGNPLRIDPRNINRAILSRARICVELDVSKPFIDSIWITPDVNALAQRIKKTSFATERSLHDVPSSTNTALNSYHQDKRSKHTKVWIESKGTRAMKSQLQNTSYKDKALSIENSLSSLDSPFLGSVVVNELVIADTQDGSTDSKHIGQEALVLDVVQNEGIIKEFQSDLQKVLQVEKVELTEADLKKKNTQIDKHKKTENKVLPNQAMKEVEGTNLIVPPDVYSSGADNSEVAPTNVTSSQQIGELAPVDIMTQVGFITLEKSSNIPSTTTPNSWAIMVEEEEQEHKIIAI</sequence>
<dbReference type="PANTHER" id="PTHR31286">
    <property type="entry name" value="GLYCINE-RICH CELL WALL STRUCTURAL PROTEIN 1.8-LIKE"/>
    <property type="match status" value="1"/>
</dbReference>
<protein>
    <recommendedName>
        <fullName evidence="3">DUF4283 domain-containing protein</fullName>
    </recommendedName>
</protein>
<organism evidence="1 2">
    <name type="scientific">Lithospermum erythrorhizon</name>
    <name type="common">Purple gromwell</name>
    <name type="synonym">Lithospermum officinale var. erythrorhizon</name>
    <dbReference type="NCBI Taxonomy" id="34254"/>
    <lineage>
        <taxon>Eukaryota</taxon>
        <taxon>Viridiplantae</taxon>
        <taxon>Streptophyta</taxon>
        <taxon>Embryophyta</taxon>
        <taxon>Tracheophyta</taxon>
        <taxon>Spermatophyta</taxon>
        <taxon>Magnoliopsida</taxon>
        <taxon>eudicotyledons</taxon>
        <taxon>Gunneridae</taxon>
        <taxon>Pentapetalae</taxon>
        <taxon>asterids</taxon>
        <taxon>lamiids</taxon>
        <taxon>Boraginales</taxon>
        <taxon>Boraginaceae</taxon>
        <taxon>Boraginoideae</taxon>
        <taxon>Lithospermeae</taxon>
        <taxon>Lithospermum</taxon>
    </lineage>
</organism>
<dbReference type="InterPro" id="IPR040256">
    <property type="entry name" value="At4g02000-like"/>
</dbReference>
<dbReference type="EMBL" id="BAABME010023609">
    <property type="protein sequence ID" value="GAA0168401.1"/>
    <property type="molecule type" value="Genomic_DNA"/>
</dbReference>
<name>A0AAV3QYL8_LITER</name>
<reference evidence="1 2" key="1">
    <citation type="submission" date="2024-01" db="EMBL/GenBank/DDBJ databases">
        <title>The complete chloroplast genome sequence of Lithospermum erythrorhizon: insights into the phylogenetic relationship among Boraginaceae species and the maternal lineages of purple gromwells.</title>
        <authorList>
            <person name="Okada T."/>
            <person name="Watanabe K."/>
        </authorList>
    </citation>
    <scope>NUCLEOTIDE SEQUENCE [LARGE SCALE GENOMIC DNA]</scope>
</reference>
<evidence type="ECO:0008006" key="3">
    <source>
        <dbReference type="Google" id="ProtNLM"/>
    </source>
</evidence>
<evidence type="ECO:0000313" key="2">
    <source>
        <dbReference type="Proteomes" id="UP001454036"/>
    </source>
</evidence>
<dbReference type="PANTHER" id="PTHR31286:SF180">
    <property type="entry name" value="OS10G0362600 PROTEIN"/>
    <property type="match status" value="1"/>
</dbReference>
<proteinExistence type="predicted"/>
<gene>
    <name evidence="1" type="ORF">LIER_40557</name>
</gene>
<accession>A0AAV3QYL8</accession>
<evidence type="ECO:0000313" key="1">
    <source>
        <dbReference type="EMBL" id="GAA0168401.1"/>
    </source>
</evidence>
<keyword evidence="2" id="KW-1185">Reference proteome</keyword>
<dbReference type="AlphaFoldDB" id="A0AAV3QYL8"/>
<dbReference type="Proteomes" id="UP001454036">
    <property type="component" value="Unassembled WGS sequence"/>
</dbReference>
<comment type="caution">
    <text evidence="1">The sequence shown here is derived from an EMBL/GenBank/DDBJ whole genome shotgun (WGS) entry which is preliminary data.</text>
</comment>